<reference evidence="1" key="2">
    <citation type="submission" date="2020-06" db="EMBL/GenBank/DDBJ databases">
        <authorList>
            <person name="Sheffer M."/>
        </authorList>
    </citation>
    <scope>NUCLEOTIDE SEQUENCE</scope>
</reference>
<accession>A0A8T0FV13</accession>
<proteinExistence type="predicted"/>
<sequence>MTSIGKCHLRNSSVKVAQPARTAPIQTTSGLVQKMIIQCAGRCSGRITLLEVHVVMSTSAIKCSESNRMNGTNHAHLTIWP</sequence>
<keyword evidence="2" id="KW-1185">Reference proteome</keyword>
<comment type="caution">
    <text evidence="1">The sequence shown here is derived from an EMBL/GenBank/DDBJ whole genome shotgun (WGS) entry which is preliminary data.</text>
</comment>
<protein>
    <submittedName>
        <fullName evidence="1">Uncharacterized protein</fullName>
    </submittedName>
</protein>
<name>A0A8T0FV13_ARGBR</name>
<gene>
    <name evidence="1" type="ORF">HNY73_002061</name>
</gene>
<dbReference type="AlphaFoldDB" id="A0A8T0FV13"/>
<evidence type="ECO:0000313" key="2">
    <source>
        <dbReference type="Proteomes" id="UP000807504"/>
    </source>
</evidence>
<organism evidence="1 2">
    <name type="scientific">Argiope bruennichi</name>
    <name type="common">Wasp spider</name>
    <name type="synonym">Aranea bruennichi</name>
    <dbReference type="NCBI Taxonomy" id="94029"/>
    <lineage>
        <taxon>Eukaryota</taxon>
        <taxon>Metazoa</taxon>
        <taxon>Ecdysozoa</taxon>
        <taxon>Arthropoda</taxon>
        <taxon>Chelicerata</taxon>
        <taxon>Arachnida</taxon>
        <taxon>Araneae</taxon>
        <taxon>Araneomorphae</taxon>
        <taxon>Entelegynae</taxon>
        <taxon>Araneoidea</taxon>
        <taxon>Araneidae</taxon>
        <taxon>Argiope</taxon>
    </lineage>
</organism>
<reference evidence="1" key="1">
    <citation type="journal article" date="2020" name="bioRxiv">
        <title>Chromosome-level reference genome of the European wasp spider Argiope bruennichi: a resource for studies on range expansion and evolutionary adaptation.</title>
        <authorList>
            <person name="Sheffer M.M."/>
            <person name="Hoppe A."/>
            <person name="Krehenwinkel H."/>
            <person name="Uhl G."/>
            <person name="Kuss A.W."/>
            <person name="Jensen L."/>
            <person name="Jensen C."/>
            <person name="Gillespie R.G."/>
            <person name="Hoff K.J."/>
            <person name="Prost S."/>
        </authorList>
    </citation>
    <scope>NUCLEOTIDE SEQUENCE</scope>
</reference>
<evidence type="ECO:0000313" key="1">
    <source>
        <dbReference type="EMBL" id="KAF8794038.1"/>
    </source>
</evidence>
<dbReference type="EMBL" id="JABXBU010000002">
    <property type="protein sequence ID" value="KAF8794038.1"/>
    <property type="molecule type" value="Genomic_DNA"/>
</dbReference>
<dbReference type="Proteomes" id="UP000807504">
    <property type="component" value="Unassembled WGS sequence"/>
</dbReference>